<reference evidence="3 4" key="1">
    <citation type="journal article" date="2018" name="Mol. Biol. Evol.">
        <title>Analysis of the draft genome of the red seaweed Gracilariopsis chorda provides insights into genome size evolution in Rhodophyta.</title>
        <authorList>
            <person name="Lee J."/>
            <person name="Yang E.C."/>
            <person name="Graf L."/>
            <person name="Yang J.H."/>
            <person name="Qiu H."/>
            <person name="Zel Zion U."/>
            <person name="Chan C.X."/>
            <person name="Stephens T.G."/>
            <person name="Weber A.P.M."/>
            <person name="Boo G.H."/>
            <person name="Boo S.M."/>
            <person name="Kim K.M."/>
            <person name="Shin Y."/>
            <person name="Jung M."/>
            <person name="Lee S.J."/>
            <person name="Yim H.S."/>
            <person name="Lee J.H."/>
            <person name="Bhattacharya D."/>
            <person name="Yoon H.S."/>
        </authorList>
    </citation>
    <scope>NUCLEOTIDE SEQUENCE [LARGE SCALE GENOMIC DNA]</scope>
    <source>
        <strain evidence="3 4">SKKU-2015</strain>
        <tissue evidence="3">Whole body</tissue>
    </source>
</reference>
<feature type="domain" description="ABC1 atypical kinase-like" evidence="2">
    <location>
        <begin position="166"/>
        <end position="402"/>
    </location>
</feature>
<dbReference type="CDD" id="cd05121">
    <property type="entry name" value="ABC1_ADCK3-like"/>
    <property type="match status" value="1"/>
</dbReference>
<comment type="similarity">
    <text evidence="1">Belongs to the protein kinase superfamily. ADCK protein kinase family.</text>
</comment>
<gene>
    <name evidence="3" type="ORF">BWQ96_07049</name>
</gene>
<dbReference type="EMBL" id="NBIV01000133">
    <property type="protein sequence ID" value="PXF43220.1"/>
    <property type="molecule type" value="Genomic_DNA"/>
</dbReference>
<organism evidence="3 4">
    <name type="scientific">Gracilariopsis chorda</name>
    <dbReference type="NCBI Taxonomy" id="448386"/>
    <lineage>
        <taxon>Eukaryota</taxon>
        <taxon>Rhodophyta</taxon>
        <taxon>Florideophyceae</taxon>
        <taxon>Rhodymeniophycidae</taxon>
        <taxon>Gracilariales</taxon>
        <taxon>Gracilariaceae</taxon>
        <taxon>Gracilariopsis</taxon>
    </lineage>
</organism>
<sequence>MAFIAVRPWTRHLSRLPSNRLPPRAPRRPYASASEQTAQRGFQLFRSDVSRLSRLLRGDLSAILDRNFSLTRYDSAAIAKYYDARPFTAFIRVTAIGLPFLVWLFRVRKWDRWRGTAGDPETTVMRAEQLRRLLTWAGPTYLKVGQAVGNRPDLVGVLYSNELQKLVDDVGTFDGNVAIKMVCEELQLNHISELFDEFAVEAFASASLGQVHYARLKNGDRVAVKVQRPTVERDAALDVYVLRKVALFAKKRFKLRSDLVGIVDEFATRLWEELDYVNEANNCERFEVLYADSNDDVIVPKIYRNLTSKRVLTMEWIDGDKAPWMPEEDAQRLIRIGVQCSLQQLLDKGFVHADPHGGNLLRTKHGKLCYLDFGMCVQVDQQTRYNLVAAIVRLINRDYENLAVDFVKLGFLPPDADTEPLVPLLAKAFGDASTSSALSDLSFGRLTDNLSELAFKTPIRIPVFFTLIIRSLTILEGFALQTDSAFKIVDESYPYVVKRILTDDSPVFQRALESVLVDPDTGRIRWSRFNSILNTRSSSLSEEGDGRSVGDSLVSQDKNRDETLSNVSNTALSRVIDFTISHRGAFLRRALELELADTADAVQLAAAKRFSDATYGLVPPPADEIDMDRVEKAIEIAKAIRARAPEVLSTFAVDSSNTREDRRERQRRLTEQLREASRAVAGSIAERNTKRVLRKAVNVIFGRGAERQQ</sequence>
<dbReference type="STRING" id="448386.A0A2V3IQ16"/>
<accession>A0A2V3IQ16</accession>
<keyword evidence="4" id="KW-1185">Reference proteome</keyword>
<proteinExistence type="inferred from homology"/>
<dbReference type="InterPro" id="IPR004147">
    <property type="entry name" value="ABC1_dom"/>
</dbReference>
<protein>
    <recommendedName>
        <fullName evidence="2">ABC1 atypical kinase-like domain-containing protein</fullName>
    </recommendedName>
</protein>
<dbReference type="Pfam" id="PF03109">
    <property type="entry name" value="ABC1"/>
    <property type="match status" value="1"/>
</dbReference>
<dbReference type="PANTHER" id="PTHR10566:SF128">
    <property type="entry name" value="UBIB DOMAIN CONTAINING KINASE"/>
    <property type="match status" value="1"/>
</dbReference>
<evidence type="ECO:0000259" key="2">
    <source>
        <dbReference type="Pfam" id="PF03109"/>
    </source>
</evidence>
<evidence type="ECO:0000256" key="1">
    <source>
        <dbReference type="ARBA" id="ARBA00009670"/>
    </source>
</evidence>
<dbReference type="OrthoDB" id="427480at2759"/>
<comment type="caution">
    <text evidence="3">The sequence shown here is derived from an EMBL/GenBank/DDBJ whole genome shotgun (WGS) entry which is preliminary data.</text>
</comment>
<name>A0A2V3IQ16_9FLOR</name>
<dbReference type="PANTHER" id="PTHR10566">
    <property type="entry name" value="CHAPERONE-ACTIVITY OF BC1 COMPLEX CABC1 -RELATED"/>
    <property type="match status" value="1"/>
</dbReference>
<dbReference type="Proteomes" id="UP000247409">
    <property type="component" value="Unassembled WGS sequence"/>
</dbReference>
<dbReference type="InterPro" id="IPR050154">
    <property type="entry name" value="UbiB_kinase"/>
</dbReference>
<dbReference type="InterPro" id="IPR011009">
    <property type="entry name" value="Kinase-like_dom_sf"/>
</dbReference>
<evidence type="ECO:0000313" key="3">
    <source>
        <dbReference type="EMBL" id="PXF43220.1"/>
    </source>
</evidence>
<dbReference type="SUPFAM" id="SSF56112">
    <property type="entry name" value="Protein kinase-like (PK-like)"/>
    <property type="match status" value="1"/>
</dbReference>
<dbReference type="AlphaFoldDB" id="A0A2V3IQ16"/>
<evidence type="ECO:0000313" key="4">
    <source>
        <dbReference type="Proteomes" id="UP000247409"/>
    </source>
</evidence>